<evidence type="ECO:0000256" key="1">
    <source>
        <dbReference type="SAM" id="MobiDB-lite"/>
    </source>
</evidence>
<name>A0AAN7HK08_9PEZI</name>
<dbReference type="Pfam" id="PF11309">
    <property type="entry name" value="DUF3112"/>
    <property type="match status" value="1"/>
</dbReference>
<dbReference type="PANTHER" id="PTHR35184">
    <property type="entry name" value="YALI0C10208P"/>
    <property type="match status" value="1"/>
</dbReference>
<gene>
    <name evidence="3" type="ORF">C7999DRAFT_34792</name>
</gene>
<accession>A0AAN7HK08</accession>
<comment type="caution">
    <text evidence="3">The sequence shown here is derived from an EMBL/GenBank/DDBJ whole genome shotgun (WGS) entry which is preliminary data.</text>
</comment>
<reference evidence="3" key="2">
    <citation type="submission" date="2023-05" db="EMBL/GenBank/DDBJ databases">
        <authorList>
            <consortium name="Lawrence Berkeley National Laboratory"/>
            <person name="Steindorff A."/>
            <person name="Hensen N."/>
            <person name="Bonometti L."/>
            <person name="Westerberg I."/>
            <person name="Brannstrom I.O."/>
            <person name="Guillou S."/>
            <person name="Cros-Aarteil S."/>
            <person name="Calhoun S."/>
            <person name="Haridas S."/>
            <person name="Kuo A."/>
            <person name="Mondo S."/>
            <person name="Pangilinan J."/>
            <person name="Riley R."/>
            <person name="Labutti K."/>
            <person name="Andreopoulos B."/>
            <person name="Lipzen A."/>
            <person name="Chen C."/>
            <person name="Yanf M."/>
            <person name="Daum C."/>
            <person name="Ng V."/>
            <person name="Clum A."/>
            <person name="Ohm R."/>
            <person name="Martin F."/>
            <person name="Silar P."/>
            <person name="Natvig D."/>
            <person name="Lalanne C."/>
            <person name="Gautier V."/>
            <person name="Ament-Velasquez S.L."/>
            <person name="Kruys A."/>
            <person name="Hutchinson M.I."/>
            <person name="Powell A.J."/>
            <person name="Barry K."/>
            <person name="Miller A.N."/>
            <person name="Grigoriev I.V."/>
            <person name="Debuchy R."/>
            <person name="Gladieux P."/>
            <person name="Thoren M.H."/>
            <person name="Johannesson H."/>
        </authorList>
    </citation>
    <scope>NUCLEOTIDE SEQUENCE</scope>
    <source>
        <strain evidence="3">CBS 359.72</strain>
    </source>
</reference>
<feature type="transmembrane region" description="Helical" evidence="2">
    <location>
        <begin position="167"/>
        <end position="192"/>
    </location>
</feature>
<feature type="transmembrane region" description="Helical" evidence="2">
    <location>
        <begin position="21"/>
        <end position="43"/>
    </location>
</feature>
<keyword evidence="2" id="KW-0812">Transmembrane</keyword>
<proteinExistence type="predicted"/>
<dbReference type="EMBL" id="MU857721">
    <property type="protein sequence ID" value="KAK4244865.1"/>
    <property type="molecule type" value="Genomic_DNA"/>
</dbReference>
<evidence type="ECO:0000313" key="4">
    <source>
        <dbReference type="Proteomes" id="UP001303647"/>
    </source>
</evidence>
<feature type="transmembrane region" description="Helical" evidence="2">
    <location>
        <begin position="85"/>
        <end position="106"/>
    </location>
</feature>
<feature type="compositionally biased region" description="Basic and acidic residues" evidence="1">
    <location>
        <begin position="313"/>
        <end position="338"/>
    </location>
</feature>
<dbReference type="Proteomes" id="UP001303647">
    <property type="component" value="Unassembled WGS sequence"/>
</dbReference>
<dbReference type="PANTHER" id="PTHR35184:SF1">
    <property type="entry name" value="INTEGRAL MEMBRANE PROTEIN"/>
    <property type="match status" value="1"/>
</dbReference>
<keyword evidence="4" id="KW-1185">Reference proteome</keyword>
<dbReference type="InterPro" id="IPR021460">
    <property type="entry name" value="DUF3112"/>
</dbReference>
<feature type="transmembrane region" description="Helical" evidence="2">
    <location>
        <begin position="259"/>
        <end position="279"/>
    </location>
</feature>
<keyword evidence="2" id="KW-0472">Membrane</keyword>
<feature type="transmembrane region" description="Helical" evidence="2">
    <location>
        <begin position="222"/>
        <end position="239"/>
    </location>
</feature>
<feature type="transmembrane region" description="Helical" evidence="2">
    <location>
        <begin position="126"/>
        <end position="147"/>
    </location>
</feature>
<reference evidence="3" key="1">
    <citation type="journal article" date="2023" name="Mol. Phylogenet. Evol.">
        <title>Genome-scale phylogeny and comparative genomics of the fungal order Sordariales.</title>
        <authorList>
            <person name="Hensen N."/>
            <person name="Bonometti L."/>
            <person name="Westerberg I."/>
            <person name="Brannstrom I.O."/>
            <person name="Guillou S."/>
            <person name="Cros-Aarteil S."/>
            <person name="Calhoun S."/>
            <person name="Haridas S."/>
            <person name="Kuo A."/>
            <person name="Mondo S."/>
            <person name="Pangilinan J."/>
            <person name="Riley R."/>
            <person name="LaButti K."/>
            <person name="Andreopoulos B."/>
            <person name="Lipzen A."/>
            <person name="Chen C."/>
            <person name="Yan M."/>
            <person name="Daum C."/>
            <person name="Ng V."/>
            <person name="Clum A."/>
            <person name="Steindorff A."/>
            <person name="Ohm R.A."/>
            <person name="Martin F."/>
            <person name="Silar P."/>
            <person name="Natvig D.O."/>
            <person name="Lalanne C."/>
            <person name="Gautier V."/>
            <person name="Ament-Velasquez S.L."/>
            <person name="Kruys A."/>
            <person name="Hutchinson M.I."/>
            <person name="Powell A.J."/>
            <person name="Barry K."/>
            <person name="Miller A.N."/>
            <person name="Grigoriev I.V."/>
            <person name="Debuchy R."/>
            <person name="Gladieux P."/>
            <person name="Hiltunen Thoren M."/>
            <person name="Johannesson H."/>
        </authorList>
    </citation>
    <scope>NUCLEOTIDE SEQUENCE</scope>
    <source>
        <strain evidence="3">CBS 359.72</strain>
    </source>
</reference>
<organism evidence="3 4">
    <name type="scientific">Corynascus novoguineensis</name>
    <dbReference type="NCBI Taxonomy" id="1126955"/>
    <lineage>
        <taxon>Eukaryota</taxon>
        <taxon>Fungi</taxon>
        <taxon>Dikarya</taxon>
        <taxon>Ascomycota</taxon>
        <taxon>Pezizomycotina</taxon>
        <taxon>Sordariomycetes</taxon>
        <taxon>Sordariomycetidae</taxon>
        <taxon>Sordariales</taxon>
        <taxon>Chaetomiaceae</taxon>
        <taxon>Corynascus</taxon>
    </lineage>
</organism>
<evidence type="ECO:0000313" key="3">
    <source>
        <dbReference type="EMBL" id="KAK4244865.1"/>
    </source>
</evidence>
<feature type="transmembrane region" description="Helical" evidence="2">
    <location>
        <begin position="52"/>
        <end position="73"/>
    </location>
</feature>
<dbReference type="AlphaFoldDB" id="A0AAN7HK08"/>
<protein>
    <submittedName>
        <fullName evidence="3">Uncharacterized protein</fullName>
    </submittedName>
</protein>
<evidence type="ECO:0000256" key="2">
    <source>
        <dbReference type="SAM" id="Phobius"/>
    </source>
</evidence>
<sequence length="338" mass="36788">MSSKPGPPATLGGIPSTIPDIPVSAVLLALFVAGGATHMTLFVRNRRRNHRFIFSFVLFMFTVTRAAALSLRIAWARSPRNPDLALAATLFTAAGVLILFIINLVLAERTVRALHPAILLGRARRLLRWGFRALLASVVAVLIMVVVCTVHSNLTTDAAAKRKERDVMLFAGVYMAVVALLPAVAVGLAWALPRRRGDRPSNPPDGEVFLLGRKGDRMGPKVALLGSASLLLTLGAGFRTGVNFATKPAGQEQWYHSKPALYCFSFAIELVVVYSYAIFRFDRMFYVPDSGNNSKEVGHGSESQEVGMGQSFEKGRSGDSGRELVDRPIYDDAGRYEV</sequence>
<feature type="region of interest" description="Disordered" evidence="1">
    <location>
        <begin position="293"/>
        <end position="338"/>
    </location>
</feature>
<keyword evidence="2" id="KW-1133">Transmembrane helix</keyword>